<sequence>VQRINYLFTQELQEDQAGGIFLIRTTSPSAVAPLLETLGSIEGIVRVVSASNPQSTLSLSTPVRIGLLIGLAVSAVASMLAARHGFRELLRSFSEEIQLMHLSGTAERMIQTPIIALGILCGLVASLLLIVAVYLFPFLPSRL</sequence>
<keyword evidence="1" id="KW-0472">Membrane</keyword>
<name>X1MNG1_9ZZZZ</name>
<dbReference type="EMBL" id="BARV01022361">
    <property type="protein sequence ID" value="GAI19556.1"/>
    <property type="molecule type" value="Genomic_DNA"/>
</dbReference>
<protein>
    <recommendedName>
        <fullName evidence="3">ABC3 transporter permease protein domain-containing protein</fullName>
    </recommendedName>
</protein>
<evidence type="ECO:0000256" key="1">
    <source>
        <dbReference type="SAM" id="Phobius"/>
    </source>
</evidence>
<proteinExistence type="predicted"/>
<accession>X1MNG1</accession>
<feature type="transmembrane region" description="Helical" evidence="1">
    <location>
        <begin position="114"/>
        <end position="136"/>
    </location>
</feature>
<keyword evidence="1" id="KW-1133">Transmembrane helix</keyword>
<gene>
    <name evidence="2" type="ORF">S06H3_36883</name>
</gene>
<evidence type="ECO:0000313" key="2">
    <source>
        <dbReference type="EMBL" id="GAI19556.1"/>
    </source>
</evidence>
<reference evidence="2" key="1">
    <citation type="journal article" date="2014" name="Front. Microbiol.">
        <title>High frequency of phylogenetically diverse reductive dehalogenase-homologous genes in deep subseafloor sedimentary metagenomes.</title>
        <authorList>
            <person name="Kawai M."/>
            <person name="Futagami T."/>
            <person name="Toyoda A."/>
            <person name="Takaki Y."/>
            <person name="Nishi S."/>
            <person name="Hori S."/>
            <person name="Arai W."/>
            <person name="Tsubouchi T."/>
            <person name="Morono Y."/>
            <person name="Uchiyama I."/>
            <person name="Ito T."/>
            <person name="Fujiyama A."/>
            <person name="Inagaki F."/>
            <person name="Takami H."/>
        </authorList>
    </citation>
    <scope>NUCLEOTIDE SEQUENCE</scope>
    <source>
        <strain evidence="2">Expedition CK06-06</strain>
    </source>
</reference>
<keyword evidence="1" id="KW-0812">Transmembrane</keyword>
<organism evidence="2">
    <name type="scientific">marine sediment metagenome</name>
    <dbReference type="NCBI Taxonomy" id="412755"/>
    <lineage>
        <taxon>unclassified sequences</taxon>
        <taxon>metagenomes</taxon>
        <taxon>ecological metagenomes</taxon>
    </lineage>
</organism>
<evidence type="ECO:0008006" key="3">
    <source>
        <dbReference type="Google" id="ProtNLM"/>
    </source>
</evidence>
<dbReference type="AlphaFoldDB" id="X1MNG1"/>
<feature type="non-terminal residue" evidence="2">
    <location>
        <position position="1"/>
    </location>
</feature>
<comment type="caution">
    <text evidence="2">The sequence shown here is derived from an EMBL/GenBank/DDBJ whole genome shotgun (WGS) entry which is preliminary data.</text>
</comment>